<organism evidence="4 5">
    <name type="scientific">Planctopirus hydrillae</name>
    <dbReference type="NCBI Taxonomy" id="1841610"/>
    <lineage>
        <taxon>Bacteria</taxon>
        <taxon>Pseudomonadati</taxon>
        <taxon>Planctomycetota</taxon>
        <taxon>Planctomycetia</taxon>
        <taxon>Planctomycetales</taxon>
        <taxon>Planctomycetaceae</taxon>
        <taxon>Planctopirus</taxon>
    </lineage>
</organism>
<dbReference type="EMBL" id="LYDR01000043">
    <property type="protein sequence ID" value="ODA34221.1"/>
    <property type="molecule type" value="Genomic_DNA"/>
</dbReference>
<dbReference type="CDD" id="cd02869">
    <property type="entry name" value="PseudoU_synth_RluA_like"/>
    <property type="match status" value="1"/>
</dbReference>
<dbReference type="OrthoDB" id="9784108at2"/>
<dbReference type="Proteomes" id="UP000094828">
    <property type="component" value="Unassembled WGS sequence"/>
</dbReference>
<gene>
    <name evidence="4" type="ORF">A6X21_17810</name>
</gene>
<protein>
    <submittedName>
        <fullName evidence="4">RNA pseudouridine synthase</fullName>
    </submittedName>
</protein>
<dbReference type="AlphaFoldDB" id="A0A1C3ELX1"/>
<dbReference type="PANTHER" id="PTHR21600">
    <property type="entry name" value="MITOCHONDRIAL RNA PSEUDOURIDINE SYNTHASE"/>
    <property type="match status" value="1"/>
</dbReference>
<dbReference type="SUPFAM" id="SSF55120">
    <property type="entry name" value="Pseudouridine synthase"/>
    <property type="match status" value="1"/>
</dbReference>
<dbReference type="InterPro" id="IPR006145">
    <property type="entry name" value="PsdUridine_synth_RsuA/RluA"/>
</dbReference>
<evidence type="ECO:0000313" key="5">
    <source>
        <dbReference type="Proteomes" id="UP000094828"/>
    </source>
</evidence>
<dbReference type="PANTHER" id="PTHR21600:SF44">
    <property type="entry name" value="RIBOSOMAL LARGE SUBUNIT PSEUDOURIDINE SYNTHASE D"/>
    <property type="match status" value="1"/>
</dbReference>
<keyword evidence="2" id="KW-0413">Isomerase</keyword>
<dbReference type="Gene3D" id="3.30.2350.10">
    <property type="entry name" value="Pseudouridine synthase"/>
    <property type="match status" value="1"/>
</dbReference>
<dbReference type="GO" id="GO:0003723">
    <property type="term" value="F:RNA binding"/>
    <property type="evidence" value="ECO:0007669"/>
    <property type="project" value="InterPro"/>
</dbReference>
<dbReference type="InterPro" id="IPR050188">
    <property type="entry name" value="RluA_PseudoU_synthase"/>
</dbReference>
<evidence type="ECO:0000259" key="3">
    <source>
        <dbReference type="Pfam" id="PF00849"/>
    </source>
</evidence>
<comment type="caution">
    <text evidence="4">The sequence shown here is derived from an EMBL/GenBank/DDBJ whole genome shotgun (WGS) entry which is preliminary data.</text>
</comment>
<evidence type="ECO:0000256" key="1">
    <source>
        <dbReference type="ARBA" id="ARBA00010876"/>
    </source>
</evidence>
<proteinExistence type="inferred from homology"/>
<sequence>MKRWHILFEDNHCLVVEKPAGILTMGDETGDENMVQLAMDDLKIRHQKPGNVYVGLVHRLDRPVSGVLLLAKTSKAASRLSAQFREREPEKTYLAIVEGQLNPAAGELVDWLIKDQERNHTRVTSPQTPGAKQARLRYRQLETLVMPEGTRTLVEVQPMTGRSHQIRVQLAHAGASILGDLRYGSKTPLGKMIALHARSLTFEHPVQKLRLMICAPLPSDWKPFMNPLLWKKFQTAGESAAESSDR</sequence>
<reference evidence="4 5" key="1">
    <citation type="submission" date="2016-05" db="EMBL/GenBank/DDBJ databases">
        <title>Genomic and physiological characterization of Planctopirus sp. isolated from fresh water lake.</title>
        <authorList>
            <person name="Subhash Y."/>
            <person name="Ramana C."/>
        </authorList>
    </citation>
    <scope>NUCLEOTIDE SEQUENCE [LARGE SCALE GENOMIC DNA]</scope>
    <source>
        <strain evidence="4 5">JC280</strain>
    </source>
</reference>
<dbReference type="InterPro" id="IPR020103">
    <property type="entry name" value="PsdUridine_synth_cat_dom_sf"/>
</dbReference>
<dbReference type="GO" id="GO:0000455">
    <property type="term" value="P:enzyme-directed rRNA pseudouridine synthesis"/>
    <property type="evidence" value="ECO:0007669"/>
    <property type="project" value="TreeGrafter"/>
</dbReference>
<keyword evidence="5" id="KW-1185">Reference proteome</keyword>
<dbReference type="STRING" id="1841610.A6X21_17810"/>
<dbReference type="InterPro" id="IPR006224">
    <property type="entry name" value="PsdUridine_synth_RluA-like_CS"/>
</dbReference>
<evidence type="ECO:0000256" key="2">
    <source>
        <dbReference type="ARBA" id="ARBA00023235"/>
    </source>
</evidence>
<name>A0A1C3ELX1_9PLAN</name>
<dbReference type="GO" id="GO:0140098">
    <property type="term" value="F:catalytic activity, acting on RNA"/>
    <property type="evidence" value="ECO:0007669"/>
    <property type="project" value="UniProtKB-ARBA"/>
</dbReference>
<feature type="domain" description="Pseudouridine synthase RsuA/RluA-like" evidence="3">
    <location>
        <begin position="13"/>
        <end position="172"/>
    </location>
</feature>
<dbReference type="Pfam" id="PF00849">
    <property type="entry name" value="PseudoU_synth_2"/>
    <property type="match status" value="1"/>
</dbReference>
<accession>A0A1C3ELX1</accession>
<evidence type="ECO:0000313" key="4">
    <source>
        <dbReference type="EMBL" id="ODA34221.1"/>
    </source>
</evidence>
<dbReference type="PROSITE" id="PS01129">
    <property type="entry name" value="PSI_RLU"/>
    <property type="match status" value="1"/>
</dbReference>
<dbReference type="RefSeq" id="WP_068846715.1">
    <property type="nucleotide sequence ID" value="NZ_LYDR01000043.1"/>
</dbReference>
<dbReference type="GO" id="GO:0009982">
    <property type="term" value="F:pseudouridine synthase activity"/>
    <property type="evidence" value="ECO:0007669"/>
    <property type="project" value="InterPro"/>
</dbReference>
<comment type="similarity">
    <text evidence="1">Belongs to the pseudouridine synthase RluA family.</text>
</comment>